<evidence type="ECO:0000256" key="3">
    <source>
        <dbReference type="ARBA" id="ARBA00023125"/>
    </source>
</evidence>
<dbReference type="InterPro" id="IPR027417">
    <property type="entry name" value="P-loop_NTPase"/>
</dbReference>
<accession>A0ABP5PQY9</accession>
<dbReference type="PANTHER" id="PTHR35807:SF1">
    <property type="entry name" value="TRANSCRIPTIONAL REGULATOR REDD"/>
    <property type="match status" value="1"/>
</dbReference>
<dbReference type="Gene3D" id="1.25.40.10">
    <property type="entry name" value="Tetratricopeptide repeat domain"/>
    <property type="match status" value="2"/>
</dbReference>
<reference evidence="10" key="1">
    <citation type="journal article" date="2019" name="Int. J. Syst. Evol. Microbiol.">
        <title>The Global Catalogue of Microorganisms (GCM) 10K type strain sequencing project: providing services to taxonomists for standard genome sequencing and annotation.</title>
        <authorList>
            <consortium name="The Broad Institute Genomics Platform"/>
            <consortium name="The Broad Institute Genome Sequencing Center for Infectious Disease"/>
            <person name="Wu L."/>
            <person name="Ma J."/>
        </authorList>
    </citation>
    <scope>NUCLEOTIDE SEQUENCE [LARGE SCALE GENOMIC DNA]</scope>
    <source>
        <strain evidence="10">JCM 16114</strain>
    </source>
</reference>
<keyword evidence="4" id="KW-0804">Transcription</keyword>
<dbReference type="InterPro" id="IPR016032">
    <property type="entry name" value="Sig_transdc_resp-reg_C-effctor"/>
</dbReference>
<evidence type="ECO:0000256" key="2">
    <source>
        <dbReference type="ARBA" id="ARBA00023015"/>
    </source>
</evidence>
<name>A0ABP5PQY9_9ACTN</name>
<dbReference type="InterPro" id="IPR036388">
    <property type="entry name" value="WH-like_DNA-bd_sf"/>
</dbReference>
<dbReference type="InterPro" id="IPR019734">
    <property type="entry name" value="TPR_rpt"/>
</dbReference>
<dbReference type="EMBL" id="BAAAQX010000036">
    <property type="protein sequence ID" value="GAA2213864.1"/>
    <property type="molecule type" value="Genomic_DNA"/>
</dbReference>
<dbReference type="PROSITE" id="PS51755">
    <property type="entry name" value="OMPR_PHOB"/>
    <property type="match status" value="1"/>
</dbReference>
<dbReference type="Pfam" id="PF00486">
    <property type="entry name" value="Trans_reg_C"/>
    <property type="match status" value="1"/>
</dbReference>
<dbReference type="CDD" id="cd15831">
    <property type="entry name" value="BTAD"/>
    <property type="match status" value="1"/>
</dbReference>
<dbReference type="SMART" id="SM00028">
    <property type="entry name" value="TPR"/>
    <property type="match status" value="6"/>
</dbReference>
<keyword evidence="5" id="KW-0802">TPR repeat</keyword>
<feature type="compositionally biased region" description="Pro residues" evidence="7">
    <location>
        <begin position="250"/>
        <end position="260"/>
    </location>
</feature>
<dbReference type="InterPro" id="IPR051677">
    <property type="entry name" value="AfsR-DnrI-RedD_regulator"/>
</dbReference>
<feature type="repeat" description="TPR" evidence="5">
    <location>
        <begin position="771"/>
        <end position="804"/>
    </location>
</feature>
<keyword evidence="3 6" id="KW-0238">DNA-binding</keyword>
<dbReference type="SMART" id="SM01043">
    <property type="entry name" value="BTAD"/>
    <property type="match status" value="1"/>
</dbReference>
<evidence type="ECO:0000256" key="6">
    <source>
        <dbReference type="PROSITE-ProRule" id="PRU01091"/>
    </source>
</evidence>
<comment type="similarity">
    <text evidence="1">Belongs to the AfsR/DnrI/RedD regulatory family.</text>
</comment>
<gene>
    <name evidence="9" type="ORF">GCM10009850_093270</name>
</gene>
<dbReference type="RefSeq" id="WP_344490294.1">
    <property type="nucleotide sequence ID" value="NZ_BAAAQX010000036.1"/>
</dbReference>
<dbReference type="PROSITE" id="PS50005">
    <property type="entry name" value="TPR"/>
    <property type="match status" value="1"/>
</dbReference>
<evidence type="ECO:0000256" key="5">
    <source>
        <dbReference type="PROSITE-ProRule" id="PRU00339"/>
    </source>
</evidence>
<dbReference type="PANTHER" id="PTHR35807">
    <property type="entry name" value="TRANSCRIPTIONAL REGULATOR REDD-RELATED"/>
    <property type="match status" value="1"/>
</dbReference>
<evidence type="ECO:0000256" key="4">
    <source>
        <dbReference type="ARBA" id="ARBA00023163"/>
    </source>
</evidence>
<feature type="DNA-binding region" description="OmpR/PhoB-type" evidence="6">
    <location>
        <begin position="1"/>
        <end position="97"/>
    </location>
</feature>
<proteinExistence type="inferred from homology"/>
<evidence type="ECO:0000313" key="10">
    <source>
        <dbReference type="Proteomes" id="UP001499843"/>
    </source>
</evidence>
<protein>
    <submittedName>
        <fullName evidence="9">BTAD domain-containing putative transcriptional regulator</fullName>
    </submittedName>
</protein>
<organism evidence="9 10">
    <name type="scientific">Nonomuraea monospora</name>
    <dbReference type="NCBI Taxonomy" id="568818"/>
    <lineage>
        <taxon>Bacteria</taxon>
        <taxon>Bacillati</taxon>
        <taxon>Actinomycetota</taxon>
        <taxon>Actinomycetes</taxon>
        <taxon>Streptosporangiales</taxon>
        <taxon>Streptosporangiaceae</taxon>
        <taxon>Nonomuraea</taxon>
    </lineage>
</organism>
<dbReference type="InterPro" id="IPR011990">
    <property type="entry name" value="TPR-like_helical_dom_sf"/>
</dbReference>
<evidence type="ECO:0000256" key="1">
    <source>
        <dbReference type="ARBA" id="ARBA00005820"/>
    </source>
</evidence>
<evidence type="ECO:0000259" key="8">
    <source>
        <dbReference type="PROSITE" id="PS51755"/>
    </source>
</evidence>
<dbReference type="PRINTS" id="PR00364">
    <property type="entry name" value="DISEASERSIST"/>
</dbReference>
<dbReference type="Pfam" id="PF13181">
    <property type="entry name" value="TPR_8"/>
    <property type="match status" value="1"/>
</dbReference>
<feature type="domain" description="OmpR/PhoB-type" evidence="8">
    <location>
        <begin position="1"/>
        <end position="97"/>
    </location>
</feature>
<dbReference type="Gene3D" id="3.40.50.300">
    <property type="entry name" value="P-loop containing nucleotide triphosphate hydrolases"/>
    <property type="match status" value="1"/>
</dbReference>
<keyword evidence="10" id="KW-1185">Reference proteome</keyword>
<evidence type="ECO:0000313" key="9">
    <source>
        <dbReference type="EMBL" id="GAA2213864.1"/>
    </source>
</evidence>
<dbReference type="Pfam" id="PF13424">
    <property type="entry name" value="TPR_12"/>
    <property type="match status" value="1"/>
</dbReference>
<dbReference type="SMART" id="SM00862">
    <property type="entry name" value="Trans_reg_C"/>
    <property type="match status" value="1"/>
</dbReference>
<dbReference type="InterPro" id="IPR005158">
    <property type="entry name" value="BTAD"/>
</dbReference>
<dbReference type="Gene3D" id="1.10.10.10">
    <property type="entry name" value="Winged helix-like DNA-binding domain superfamily/Winged helix DNA-binding domain"/>
    <property type="match status" value="1"/>
</dbReference>
<dbReference type="InterPro" id="IPR001867">
    <property type="entry name" value="OmpR/PhoB-type_DNA-bd"/>
</dbReference>
<dbReference type="Pfam" id="PF03704">
    <property type="entry name" value="BTAD"/>
    <property type="match status" value="1"/>
</dbReference>
<dbReference type="SUPFAM" id="SSF46894">
    <property type="entry name" value="C-terminal effector domain of the bipartite response regulators"/>
    <property type="match status" value="1"/>
</dbReference>
<sequence>MWFAVLGPLRVLREGREVALGGPQQRALLALLLAAGGRPVGLDDLVDGLWGQEPPDTALNVLYRNVGTLRRALEADLAAREAGRWLRRAAGGYQLVVDATSGDLLRFREHLARARTSAGQDRPVEAVEEYLRALRLWRGAAGAGIMPEVRARPVFVALDREFGAAVGEAAQHALAAGLPARVLPAVRLAAGREPLDELLQARLVQVLAATGRQDEARAVYRTVRDRLAEELGIDPGPELKAAAEGVPHQEAPPPGTTPPAYPPPAYAESAYAGVAKPAQLPAGPPFFAGRRAELEQLPVLDDDPDTATVRIIRGMGGVGKTALAVHWAHRAAHHHPDGQLYVNLRGFHHSEQAMSADEALRVLLAGLGVAAEEIPAALEARAALFRDRVAGRRMLLLLDNARDADQVRPLLAAATGCLVIVTSRDRLDGLVLDGSARTITLAPLPADEAAGLLRARLGAERVDAEPDAVAQLLSLCGGLPLALAIVTAHALTHPSFTLASIAAELRRERGSLDAFTGFDPMAAPRAVFSWSYHALTPGAARLFRLLGTVPGPDISASAAASLGGVRPREVRPLLAELTAAHLLTEHVRGRYFFHDLVRAYAAGTAAEQDTDADRRAALLRFLDHYLRTARRCSELMKPGQNVLPPPEPRAGVSPDRVGDTVAASAWFSAEESVVLAAVEHAAQLGLDHHVAHLAWSAHTYLILLRPAQSALALARIAVRATVRLGDASMHAHALHALASACTRADLPGQAHANYQEALRLFTELGDVRSQAVTHLELTRLYDKQGRFPEALHHARRSLELSRQDGAGLFEQSGALNAVGWVLIRLGEPRAALAYSRRSLALHTGIGSVIGQSFNLYTMGWAYQSLGEHRAAIDSYRRSLAVGGGRGWHGRDHDALVLERLGDALDATGDRAAARASWRAALERLYASRTEARAALAAKLADRR</sequence>
<feature type="region of interest" description="Disordered" evidence="7">
    <location>
        <begin position="234"/>
        <end position="260"/>
    </location>
</feature>
<dbReference type="SUPFAM" id="SSF48452">
    <property type="entry name" value="TPR-like"/>
    <property type="match status" value="2"/>
</dbReference>
<dbReference type="Proteomes" id="UP001499843">
    <property type="component" value="Unassembled WGS sequence"/>
</dbReference>
<dbReference type="SUPFAM" id="SSF52540">
    <property type="entry name" value="P-loop containing nucleoside triphosphate hydrolases"/>
    <property type="match status" value="1"/>
</dbReference>
<comment type="caution">
    <text evidence="9">The sequence shown here is derived from an EMBL/GenBank/DDBJ whole genome shotgun (WGS) entry which is preliminary data.</text>
</comment>
<keyword evidence="2" id="KW-0805">Transcription regulation</keyword>
<evidence type="ECO:0000256" key="7">
    <source>
        <dbReference type="SAM" id="MobiDB-lite"/>
    </source>
</evidence>